<dbReference type="HAMAP" id="MF_01463_B">
    <property type="entry name" value="SecD_B"/>
    <property type="match status" value="1"/>
</dbReference>
<keyword evidence="3 10" id="KW-1003">Cell membrane</keyword>
<comment type="similarity">
    <text evidence="10">Belongs to the SecD/SecF family. SecD subfamily.</text>
</comment>
<feature type="transmembrane region" description="Helical" evidence="10">
    <location>
        <begin position="424"/>
        <end position="445"/>
    </location>
</feature>
<dbReference type="InterPro" id="IPR055344">
    <property type="entry name" value="SecD_SecF_C_bact"/>
</dbReference>
<evidence type="ECO:0000256" key="3">
    <source>
        <dbReference type="ARBA" id="ARBA00022475"/>
    </source>
</evidence>
<dbReference type="Gene3D" id="3.30.1360.200">
    <property type="match status" value="1"/>
</dbReference>
<dbReference type="InterPro" id="IPR001036">
    <property type="entry name" value="Acrflvin-R"/>
</dbReference>
<dbReference type="AlphaFoldDB" id="A0A327K9H2"/>
<feature type="transmembrane region" description="Helical" evidence="10">
    <location>
        <begin position="466"/>
        <end position="491"/>
    </location>
</feature>
<comment type="subunit">
    <text evidence="10">Forms a complex with SecF. Part of the essential Sec protein translocation apparatus which comprises SecA, SecYEG and auxiliary proteins SecDF-YajC and YidC.</text>
</comment>
<dbReference type="GO" id="GO:0043952">
    <property type="term" value="P:protein transport by the Sec complex"/>
    <property type="evidence" value="ECO:0007669"/>
    <property type="project" value="UniProtKB-UniRule"/>
</dbReference>
<dbReference type="GO" id="GO:0015450">
    <property type="term" value="F:protein-transporting ATPase activity"/>
    <property type="evidence" value="ECO:0007669"/>
    <property type="project" value="InterPro"/>
</dbReference>
<proteinExistence type="inferred from homology"/>
<dbReference type="InterPro" id="IPR022646">
    <property type="entry name" value="SecD/SecF_CS"/>
</dbReference>
<keyword evidence="15" id="KW-1185">Reference proteome</keyword>
<evidence type="ECO:0000256" key="9">
    <source>
        <dbReference type="ARBA" id="ARBA00023136"/>
    </source>
</evidence>
<reference evidence="14 15" key="1">
    <citation type="submission" date="2017-07" db="EMBL/GenBank/DDBJ databases">
        <title>Draft Genome Sequences of Select Purple Nonsulfur Bacteria.</title>
        <authorList>
            <person name="Lasarre B."/>
            <person name="Mckinlay J.B."/>
        </authorList>
    </citation>
    <scope>NUCLEOTIDE SEQUENCE [LARGE SCALE GENOMIC DNA]</scope>
    <source>
        <strain evidence="14 15">DSM 11907</strain>
    </source>
</reference>
<comment type="caution">
    <text evidence="14">The sequence shown here is derived from an EMBL/GenBank/DDBJ whole genome shotgun (WGS) entry which is preliminary data.</text>
</comment>
<evidence type="ECO:0000256" key="2">
    <source>
        <dbReference type="ARBA" id="ARBA00022448"/>
    </source>
</evidence>
<gene>
    <name evidence="10 14" type="primary">secD</name>
    <name evidence="14" type="ORF">CH338_21010</name>
</gene>
<evidence type="ECO:0000259" key="13">
    <source>
        <dbReference type="Pfam" id="PF22599"/>
    </source>
</evidence>
<dbReference type="Pfam" id="PF21760">
    <property type="entry name" value="SecD_1st"/>
    <property type="match status" value="1"/>
</dbReference>
<protein>
    <recommendedName>
        <fullName evidence="10">Protein translocase subunit SecD</fullName>
    </recommendedName>
</protein>
<evidence type="ECO:0000256" key="10">
    <source>
        <dbReference type="HAMAP-Rule" id="MF_01463"/>
    </source>
</evidence>
<dbReference type="Gene3D" id="1.20.1640.10">
    <property type="entry name" value="Multidrug efflux transporter AcrB transmembrane domain"/>
    <property type="match status" value="1"/>
</dbReference>
<dbReference type="GO" id="GO:0006605">
    <property type="term" value="P:protein targeting"/>
    <property type="evidence" value="ECO:0007669"/>
    <property type="project" value="UniProtKB-UniRule"/>
</dbReference>
<name>A0A327K9H2_9BRAD</name>
<comment type="subcellular location">
    <subcellularLocation>
        <location evidence="1 10">Cell membrane</location>
        <topology evidence="1 10">Multi-pass membrane protein</topology>
    </subcellularLocation>
</comment>
<organism evidence="14 15">
    <name type="scientific">Rhodoplanes elegans</name>
    <dbReference type="NCBI Taxonomy" id="29408"/>
    <lineage>
        <taxon>Bacteria</taxon>
        <taxon>Pseudomonadati</taxon>
        <taxon>Pseudomonadota</taxon>
        <taxon>Alphaproteobacteria</taxon>
        <taxon>Hyphomicrobiales</taxon>
        <taxon>Nitrobacteraceae</taxon>
        <taxon>Rhodoplanes</taxon>
    </lineage>
</organism>
<evidence type="ECO:0000256" key="4">
    <source>
        <dbReference type="ARBA" id="ARBA00022519"/>
    </source>
</evidence>
<dbReference type="PANTHER" id="PTHR30081">
    <property type="entry name" value="PROTEIN-EXPORT MEMBRANE PROTEIN SEC"/>
    <property type="match status" value="1"/>
</dbReference>
<dbReference type="PANTHER" id="PTHR30081:SF1">
    <property type="entry name" value="PROTEIN TRANSLOCASE SUBUNIT SECD"/>
    <property type="match status" value="1"/>
</dbReference>
<comment type="function">
    <text evidence="10">Part of the Sec protein translocase complex. Interacts with the SecYEG preprotein conducting channel. SecDF uses the proton motive force (PMF) to complete protein translocation after the ATP-dependent function of SecA.</text>
</comment>
<keyword evidence="5 10" id="KW-0812">Transmembrane</keyword>
<evidence type="ECO:0000313" key="15">
    <source>
        <dbReference type="Proteomes" id="UP000248863"/>
    </source>
</evidence>
<dbReference type="SUPFAM" id="SSF82866">
    <property type="entry name" value="Multidrug efflux transporter AcrB transmembrane domain"/>
    <property type="match status" value="1"/>
</dbReference>
<dbReference type="Pfam" id="PF02355">
    <property type="entry name" value="SecD_SecF_C"/>
    <property type="match status" value="1"/>
</dbReference>
<keyword evidence="7 10" id="KW-1133">Transmembrane helix</keyword>
<dbReference type="InterPro" id="IPR048634">
    <property type="entry name" value="SecD_SecF_C"/>
</dbReference>
<evidence type="ECO:0000256" key="8">
    <source>
        <dbReference type="ARBA" id="ARBA00023010"/>
    </source>
</evidence>
<dbReference type="EMBL" id="NPEU01000312">
    <property type="protein sequence ID" value="RAI34355.1"/>
    <property type="molecule type" value="Genomic_DNA"/>
</dbReference>
<sequence>MLYFSRWKATAILLGTLLVCLFAVPNFLPDSVVDKWPKWAQRHVVLGLDLQGGSHILLEVDSNAVRREKVENLRDDVRRALRDAKIGYTGLTARGDTVEVRVREAADVPQALTKLRELSQPLGGLLGGSGQRSVDITDQGNGVVRLTVTQAAMTERIRQSVEQSIQIIERRVNELGTVEPSIQRQGIDRILVQVPGLQDPSRLKDLLGKTAKLTFRLVDMNNSAADAAQTGRVPPDDELLYEGRGGQRTPILVEKRIMVSGEDLTDAQPGFDNRTSEPIVSFRFNTTGARRFAQTTQENVGRPFAIVLDNEVISAPVIREPILGGSGQISGNFTVESANDLAILLRAGALPAPLTIVEERTVGAGLGQDSIEKGKIAAYVGSGLVVVYILATYGMLGLFANIAVAVNVAMIFGILSLLNATLTLPGIAGIVLTVGMAVDANVLIYERMREEARGGRSAINAIDAGFSRALATILDANITTLIAAVVLFFLGSGPVRGFALTLIIGIFTTVFTAFTLSRLIVAFWVRMTRPAAVPI</sequence>
<dbReference type="GO" id="GO:0065002">
    <property type="term" value="P:intracellular protein transmembrane transport"/>
    <property type="evidence" value="ECO:0007669"/>
    <property type="project" value="UniProtKB-UniRule"/>
</dbReference>
<dbReference type="InterPro" id="IPR054384">
    <property type="entry name" value="SecDF_P1_head"/>
</dbReference>
<comment type="caution">
    <text evidence="10">Lacks conserved residue(s) required for the propagation of feature annotation.</text>
</comment>
<evidence type="ECO:0000256" key="7">
    <source>
        <dbReference type="ARBA" id="ARBA00022989"/>
    </source>
</evidence>
<evidence type="ECO:0000313" key="14">
    <source>
        <dbReference type="EMBL" id="RAI34355.1"/>
    </source>
</evidence>
<dbReference type="Pfam" id="PF07549">
    <property type="entry name" value="Sec_GG"/>
    <property type="match status" value="1"/>
</dbReference>
<evidence type="ECO:0000259" key="11">
    <source>
        <dbReference type="Pfam" id="PF02355"/>
    </source>
</evidence>
<feature type="domain" description="Protein translocase subunit SecDF P1" evidence="12">
    <location>
        <begin position="161"/>
        <end position="219"/>
    </location>
</feature>
<evidence type="ECO:0000256" key="6">
    <source>
        <dbReference type="ARBA" id="ARBA00022927"/>
    </source>
</evidence>
<keyword evidence="9 10" id="KW-0472">Membrane</keyword>
<dbReference type="Pfam" id="PF22599">
    <property type="entry name" value="SecDF_P1_head"/>
    <property type="match status" value="1"/>
</dbReference>
<keyword evidence="4" id="KW-0997">Cell inner membrane</keyword>
<feature type="transmembrane region" description="Helical" evidence="10">
    <location>
        <begin position="497"/>
        <end position="525"/>
    </location>
</feature>
<evidence type="ECO:0000256" key="5">
    <source>
        <dbReference type="ARBA" id="ARBA00022692"/>
    </source>
</evidence>
<accession>A0A327K9H2</accession>
<keyword evidence="2 10" id="KW-0813">Transport</keyword>
<dbReference type="PRINTS" id="PR00702">
    <property type="entry name" value="ACRIFLAVINRP"/>
</dbReference>
<dbReference type="Gene3D" id="3.30.70.3400">
    <property type="match status" value="2"/>
</dbReference>
<dbReference type="GO" id="GO:0005886">
    <property type="term" value="C:plasma membrane"/>
    <property type="evidence" value="ECO:0007669"/>
    <property type="project" value="UniProtKB-SubCell"/>
</dbReference>
<dbReference type="InterPro" id="IPR048631">
    <property type="entry name" value="SecD_1st"/>
</dbReference>
<dbReference type="FunFam" id="3.30.1360.200:FF:000002">
    <property type="entry name" value="Preprotein translocase subunit SecD"/>
    <property type="match status" value="1"/>
</dbReference>
<dbReference type="FunFam" id="1.20.1640.10:FF:000004">
    <property type="entry name" value="Protein translocase subunit SecD"/>
    <property type="match status" value="1"/>
</dbReference>
<feature type="domain" description="Protein export membrane protein SecD/SecF C-terminal" evidence="11">
    <location>
        <begin position="356"/>
        <end position="524"/>
    </location>
</feature>
<dbReference type="NCBIfam" id="TIGR01129">
    <property type="entry name" value="secD"/>
    <property type="match status" value="1"/>
</dbReference>
<feature type="domain" description="SecDF P1 head subdomain" evidence="13">
    <location>
        <begin position="239"/>
        <end position="352"/>
    </location>
</feature>
<evidence type="ECO:0000256" key="1">
    <source>
        <dbReference type="ARBA" id="ARBA00004651"/>
    </source>
</evidence>
<dbReference type="FunFam" id="3.30.70.3400:FF:000006">
    <property type="entry name" value="Protein translocase subunit SecD"/>
    <property type="match status" value="1"/>
</dbReference>
<dbReference type="NCBIfam" id="TIGR00916">
    <property type="entry name" value="2A0604s01"/>
    <property type="match status" value="1"/>
</dbReference>
<dbReference type="InterPro" id="IPR005791">
    <property type="entry name" value="SecD"/>
</dbReference>
<keyword evidence="8 10" id="KW-0811">Translocation</keyword>
<keyword evidence="6 10" id="KW-0653">Protein transport</keyword>
<dbReference type="RefSeq" id="WP_111359062.1">
    <property type="nucleotide sequence ID" value="NZ_NHSK01000306.1"/>
</dbReference>
<dbReference type="InterPro" id="IPR022813">
    <property type="entry name" value="SecD/SecF_arch_bac"/>
</dbReference>
<evidence type="ECO:0000259" key="12">
    <source>
        <dbReference type="Pfam" id="PF21760"/>
    </source>
</evidence>
<dbReference type="Proteomes" id="UP000248863">
    <property type="component" value="Unassembled WGS sequence"/>
</dbReference>
<dbReference type="OrthoDB" id="9805019at2"/>